<organism evidence="10 11">
    <name type="scientific">Patiria miniata</name>
    <name type="common">Bat star</name>
    <name type="synonym">Asterina miniata</name>
    <dbReference type="NCBI Taxonomy" id="46514"/>
    <lineage>
        <taxon>Eukaryota</taxon>
        <taxon>Metazoa</taxon>
        <taxon>Echinodermata</taxon>
        <taxon>Eleutherozoa</taxon>
        <taxon>Asterozoa</taxon>
        <taxon>Asteroidea</taxon>
        <taxon>Valvatacea</taxon>
        <taxon>Valvatida</taxon>
        <taxon>Asterinidae</taxon>
        <taxon>Patiria</taxon>
    </lineage>
</organism>
<evidence type="ECO:0000256" key="7">
    <source>
        <dbReference type="SAM" id="MobiDB-lite"/>
    </source>
</evidence>
<feature type="signal peptide" evidence="8">
    <location>
        <begin position="1"/>
        <end position="20"/>
    </location>
</feature>
<dbReference type="InterPro" id="IPR000917">
    <property type="entry name" value="Sulfatase_N"/>
</dbReference>
<evidence type="ECO:0000256" key="8">
    <source>
        <dbReference type="SAM" id="SignalP"/>
    </source>
</evidence>
<dbReference type="EnsemblMetazoa" id="XM_038199605.1">
    <property type="protein sequence ID" value="XP_038055533.1"/>
    <property type="gene ID" value="LOC119727636"/>
</dbReference>
<dbReference type="Gene3D" id="3.40.720.10">
    <property type="entry name" value="Alkaline Phosphatase, subunit A"/>
    <property type="match status" value="2"/>
</dbReference>
<evidence type="ECO:0000256" key="5">
    <source>
        <dbReference type="ARBA" id="ARBA00022801"/>
    </source>
</evidence>
<sequence length="609" mass="68440">MEGLCLLLFVTFMNFGLVQNEGDADRPNVLFLVVDDLAPVISSYGGRALTPNIDQLASQSVRFTNAYAQQPLCAPSRVSFLTSRRPDTTKTYYNGALYWRTNVGNFTTLPQYFKDAGYFTASIGKIFHYGHVSGEDNDSPYSWSVRPYHAPTLPYGFEKVCPGSDGRLHFNLLCPVNVSTQPLGSLPDIQTTDHILEIFKSLSESRQEASAPHLPFFLGMGFHKPHISFRYPKEYLELYPLESVDKAPNAFYSQTQPPVAWNPFMDVRRREDTTSLHLPFPYGPMPDKYHYLIRQAYYASTTYMDYELGRVLAGLEAAGFADDTIISFISDHGWQLGEHQEWSKYSNYATATRVPFMIHVPGITDTVKEGSKKPKFPLRDPFLEYKSTSRVRGKSKATSSQGVLVSDALVELTDLFPTLTDLVQLPVPPLCPVNSSQVDTCVEGVSLAPIIVDTALNHSSRSSQSWKKAAFTQYPRPSDTPRPDSDQPSLANITIMGYSMITANGYHYTEWVGFNNVTCEMNWSDNHARELYILHSDPLEDTNVADVKKNERLVQRLSTKVKEKRLAIKTSNLSYSDCQERALYNNRGNEKPGPDAGWRGCGFCCSQLL</sequence>
<dbReference type="SUPFAM" id="SSF53649">
    <property type="entry name" value="Alkaline phosphatase-like"/>
    <property type="match status" value="1"/>
</dbReference>
<proteinExistence type="inferred from homology"/>
<evidence type="ECO:0000256" key="3">
    <source>
        <dbReference type="ARBA" id="ARBA00022723"/>
    </source>
</evidence>
<dbReference type="OMA" id="MITANGY"/>
<keyword evidence="11" id="KW-1185">Reference proteome</keyword>
<dbReference type="Proteomes" id="UP000887568">
    <property type="component" value="Unplaced"/>
</dbReference>
<feature type="domain" description="Sulfatase N-terminal" evidence="9">
    <location>
        <begin position="27"/>
        <end position="423"/>
    </location>
</feature>
<keyword evidence="3" id="KW-0479">Metal-binding</keyword>
<evidence type="ECO:0000313" key="11">
    <source>
        <dbReference type="Proteomes" id="UP000887568"/>
    </source>
</evidence>
<dbReference type="PANTHER" id="PTHR45953:SF1">
    <property type="entry name" value="IDURONATE 2-SULFATASE"/>
    <property type="match status" value="1"/>
</dbReference>
<dbReference type="CDD" id="cd16030">
    <property type="entry name" value="iduronate-2-sulfatase"/>
    <property type="match status" value="1"/>
</dbReference>
<feature type="region of interest" description="Disordered" evidence="7">
    <location>
        <begin position="467"/>
        <end position="488"/>
    </location>
</feature>
<keyword evidence="5" id="KW-0378">Hydrolase</keyword>
<dbReference type="GeneID" id="119727636"/>
<dbReference type="PANTHER" id="PTHR45953">
    <property type="entry name" value="IDURONATE 2-SULFATASE"/>
    <property type="match status" value="1"/>
</dbReference>
<dbReference type="InterPro" id="IPR035874">
    <property type="entry name" value="IDS"/>
</dbReference>
<dbReference type="OrthoDB" id="96314at2759"/>
<comment type="cofactor">
    <cofactor evidence="1">
        <name>Ca(2+)</name>
        <dbReference type="ChEBI" id="CHEBI:29108"/>
    </cofactor>
</comment>
<dbReference type="InterPro" id="IPR017850">
    <property type="entry name" value="Alkaline_phosphatase_core_sf"/>
</dbReference>
<dbReference type="GO" id="GO:0004423">
    <property type="term" value="F:iduronate-2-sulfatase activity"/>
    <property type="evidence" value="ECO:0007669"/>
    <property type="project" value="InterPro"/>
</dbReference>
<dbReference type="RefSeq" id="XP_038055533.1">
    <property type="nucleotide sequence ID" value="XM_038199605.1"/>
</dbReference>
<evidence type="ECO:0000256" key="1">
    <source>
        <dbReference type="ARBA" id="ARBA00001913"/>
    </source>
</evidence>
<evidence type="ECO:0000256" key="2">
    <source>
        <dbReference type="ARBA" id="ARBA00008779"/>
    </source>
</evidence>
<name>A0A913ZV08_PATMI</name>
<comment type="similarity">
    <text evidence="2">Belongs to the sulfatase family.</text>
</comment>
<keyword evidence="6" id="KW-0106">Calcium</keyword>
<dbReference type="PROSITE" id="PS00149">
    <property type="entry name" value="SULFATASE_2"/>
    <property type="match status" value="1"/>
</dbReference>
<dbReference type="AlphaFoldDB" id="A0A913ZV08"/>
<reference evidence="10" key="1">
    <citation type="submission" date="2022-11" db="UniProtKB">
        <authorList>
            <consortium name="EnsemblMetazoa"/>
        </authorList>
    </citation>
    <scope>IDENTIFICATION</scope>
</reference>
<dbReference type="GO" id="GO:0005737">
    <property type="term" value="C:cytoplasm"/>
    <property type="evidence" value="ECO:0007669"/>
    <property type="project" value="TreeGrafter"/>
</dbReference>
<protein>
    <recommendedName>
        <fullName evidence="9">Sulfatase N-terminal domain-containing protein</fullName>
    </recommendedName>
</protein>
<accession>A0A913ZV08</accession>
<evidence type="ECO:0000313" key="10">
    <source>
        <dbReference type="EnsemblMetazoa" id="XP_038055533.1"/>
    </source>
</evidence>
<dbReference type="GO" id="GO:0046872">
    <property type="term" value="F:metal ion binding"/>
    <property type="evidence" value="ECO:0007669"/>
    <property type="project" value="UniProtKB-KW"/>
</dbReference>
<keyword evidence="4 8" id="KW-0732">Signal</keyword>
<dbReference type="Pfam" id="PF00884">
    <property type="entry name" value="Sulfatase"/>
    <property type="match status" value="1"/>
</dbReference>
<feature type="chain" id="PRO_5037594217" description="Sulfatase N-terminal domain-containing protein" evidence="8">
    <location>
        <begin position="21"/>
        <end position="609"/>
    </location>
</feature>
<evidence type="ECO:0000256" key="4">
    <source>
        <dbReference type="ARBA" id="ARBA00022729"/>
    </source>
</evidence>
<evidence type="ECO:0000259" key="9">
    <source>
        <dbReference type="Pfam" id="PF00884"/>
    </source>
</evidence>
<dbReference type="InterPro" id="IPR024607">
    <property type="entry name" value="Sulfatase_CS"/>
</dbReference>
<evidence type="ECO:0000256" key="6">
    <source>
        <dbReference type="ARBA" id="ARBA00022837"/>
    </source>
</evidence>